<evidence type="ECO:0000313" key="1">
    <source>
        <dbReference type="EMBL" id="KAJ1167014.1"/>
    </source>
</evidence>
<sequence>MELGIPKTFPADPLKRGMFLGGLRILGIRKSALRRGKPESAILQPGYKIRMGFDFHVLWDTQTWRESNIFMMPCNFTKDTSAAAWNRDTACPEAVDLAECDTDDPVS</sequence>
<gene>
    <name evidence="1" type="ORF">NDU88_007407</name>
</gene>
<proteinExistence type="predicted"/>
<dbReference type="AlphaFoldDB" id="A0AAV7SSB3"/>
<protein>
    <submittedName>
        <fullName evidence="1">Uncharacterized protein</fullName>
    </submittedName>
</protein>
<name>A0AAV7SSB3_PLEWA</name>
<reference evidence="1" key="1">
    <citation type="journal article" date="2022" name="bioRxiv">
        <title>Sequencing and chromosome-scale assembly of the giantPleurodeles waltlgenome.</title>
        <authorList>
            <person name="Brown T."/>
            <person name="Elewa A."/>
            <person name="Iarovenko S."/>
            <person name="Subramanian E."/>
            <person name="Araus A.J."/>
            <person name="Petzold A."/>
            <person name="Susuki M."/>
            <person name="Suzuki K.-i.T."/>
            <person name="Hayashi T."/>
            <person name="Toyoda A."/>
            <person name="Oliveira C."/>
            <person name="Osipova E."/>
            <person name="Leigh N.D."/>
            <person name="Simon A."/>
            <person name="Yun M.H."/>
        </authorList>
    </citation>
    <scope>NUCLEOTIDE SEQUENCE</scope>
    <source>
        <strain evidence="1">20211129_DDA</strain>
        <tissue evidence="1">Liver</tissue>
    </source>
</reference>
<evidence type="ECO:0000313" key="2">
    <source>
        <dbReference type="Proteomes" id="UP001066276"/>
    </source>
</evidence>
<keyword evidence="2" id="KW-1185">Reference proteome</keyword>
<dbReference type="EMBL" id="JANPWB010000008">
    <property type="protein sequence ID" value="KAJ1167014.1"/>
    <property type="molecule type" value="Genomic_DNA"/>
</dbReference>
<accession>A0AAV7SSB3</accession>
<dbReference type="Proteomes" id="UP001066276">
    <property type="component" value="Chromosome 4_2"/>
</dbReference>
<comment type="caution">
    <text evidence="1">The sequence shown here is derived from an EMBL/GenBank/DDBJ whole genome shotgun (WGS) entry which is preliminary data.</text>
</comment>
<organism evidence="1 2">
    <name type="scientific">Pleurodeles waltl</name>
    <name type="common">Iberian ribbed newt</name>
    <dbReference type="NCBI Taxonomy" id="8319"/>
    <lineage>
        <taxon>Eukaryota</taxon>
        <taxon>Metazoa</taxon>
        <taxon>Chordata</taxon>
        <taxon>Craniata</taxon>
        <taxon>Vertebrata</taxon>
        <taxon>Euteleostomi</taxon>
        <taxon>Amphibia</taxon>
        <taxon>Batrachia</taxon>
        <taxon>Caudata</taxon>
        <taxon>Salamandroidea</taxon>
        <taxon>Salamandridae</taxon>
        <taxon>Pleurodelinae</taxon>
        <taxon>Pleurodeles</taxon>
    </lineage>
</organism>